<organism evidence="1 2">
    <name type="scientific">Myxococcus stipitatus (strain DSM 14675 / JCM 12634 / Mx s8)</name>
    <dbReference type="NCBI Taxonomy" id="1278073"/>
    <lineage>
        <taxon>Bacteria</taxon>
        <taxon>Pseudomonadati</taxon>
        <taxon>Myxococcota</taxon>
        <taxon>Myxococcia</taxon>
        <taxon>Myxococcales</taxon>
        <taxon>Cystobacterineae</taxon>
        <taxon>Myxococcaceae</taxon>
        <taxon>Myxococcus</taxon>
    </lineage>
</organism>
<evidence type="ECO:0008006" key="3">
    <source>
        <dbReference type="Google" id="ProtNLM"/>
    </source>
</evidence>
<proteinExistence type="predicted"/>
<dbReference type="RefSeq" id="WP_015347517.1">
    <property type="nucleotide sequence ID" value="NC_020126.1"/>
</dbReference>
<sequence length="100" mass="10849">MSTTVDVTLDYPVPLGKETYSKLTLTPVTRYFRQQKISTRPDGGVEFDLHGMAVVGAKMAGLTMAEALVDAMHPSDAMKLATEVMSFFEPPQKTGNTPSP</sequence>
<evidence type="ECO:0000313" key="2">
    <source>
        <dbReference type="Proteomes" id="UP000011131"/>
    </source>
</evidence>
<dbReference type="PATRIC" id="fig|1278073.3.peg.1969"/>
<dbReference type="HOGENOM" id="CLU_2302860_0_0_7"/>
<dbReference type="EMBL" id="CP004025">
    <property type="protein sequence ID" value="AGC43255.1"/>
    <property type="molecule type" value="Genomic_DNA"/>
</dbReference>
<dbReference type="KEGG" id="msd:MYSTI_01924"/>
<keyword evidence="2" id="KW-1185">Reference proteome</keyword>
<evidence type="ECO:0000313" key="1">
    <source>
        <dbReference type="EMBL" id="AGC43255.1"/>
    </source>
</evidence>
<dbReference type="STRING" id="1278073.MYSTI_01924"/>
<gene>
    <name evidence="1" type="ordered locus">MYSTI_01924</name>
</gene>
<dbReference type="Proteomes" id="UP000011131">
    <property type="component" value="Chromosome"/>
</dbReference>
<name>L7U5X0_MYXSD</name>
<accession>L7U5X0</accession>
<dbReference type="AlphaFoldDB" id="L7U5X0"/>
<reference evidence="1 2" key="1">
    <citation type="journal article" date="2013" name="Genome Announc.">
        <title>Complete genome sequence of Myxococcus stipitatus strain DSM 14675, a fruiting myxobacterium.</title>
        <authorList>
            <person name="Huntley S."/>
            <person name="Kneip S."/>
            <person name="Treuner-Lange A."/>
            <person name="Sogaard-Andersen L."/>
        </authorList>
    </citation>
    <scope>NUCLEOTIDE SEQUENCE [LARGE SCALE GENOMIC DNA]</scope>
    <source>
        <strain evidence="2">DSM 14675 / JCM 12634 / Mx s8</strain>
    </source>
</reference>
<protein>
    <recommendedName>
        <fullName evidence="3">Phage protein</fullName>
    </recommendedName>
</protein>